<gene>
    <name evidence="3" type="ORF">ACFQKB_26350</name>
</gene>
<dbReference type="EMBL" id="JBHSXS010000018">
    <property type="protein sequence ID" value="MFC6883305.1"/>
    <property type="molecule type" value="Genomic_DNA"/>
</dbReference>
<organism evidence="3 4">
    <name type="scientific">Actinomadura yumaensis</name>
    <dbReference type="NCBI Taxonomy" id="111807"/>
    <lineage>
        <taxon>Bacteria</taxon>
        <taxon>Bacillati</taxon>
        <taxon>Actinomycetota</taxon>
        <taxon>Actinomycetes</taxon>
        <taxon>Streptosporangiales</taxon>
        <taxon>Thermomonosporaceae</taxon>
        <taxon>Actinomadura</taxon>
    </lineage>
</organism>
<sequence>MTGSLEPDAGKMRASHEDRDEVVERLRDAAGDGRLAPEELDQRLELALTARTQGELEVLVQDLPAAVRTDRPAAKDLVRLHANMGNVERTGAWAVPRRLEAEVRMGNAVIDLTEAVVAHPVLDMEVEVSHGNLRLIVPPEVAVEVDEVSVHAGNVKRRRSKGGDGTVRLRVNVSGTVRHGNVIVRGPRRTFLEWLLRRPAGSR</sequence>
<dbReference type="PANTHER" id="PTHR40763">
    <property type="entry name" value="MEMBRANE PROTEIN-RELATED"/>
    <property type="match status" value="1"/>
</dbReference>
<evidence type="ECO:0000259" key="2">
    <source>
        <dbReference type="Pfam" id="PF08044"/>
    </source>
</evidence>
<feature type="compositionally biased region" description="Basic and acidic residues" evidence="1">
    <location>
        <begin position="8"/>
        <end position="21"/>
    </location>
</feature>
<proteinExistence type="predicted"/>
<feature type="region of interest" description="Disordered" evidence="1">
    <location>
        <begin position="1"/>
        <end position="21"/>
    </location>
</feature>
<evidence type="ECO:0000313" key="3">
    <source>
        <dbReference type="EMBL" id="MFC6883305.1"/>
    </source>
</evidence>
<dbReference type="PANTHER" id="PTHR40763:SF5">
    <property type="entry name" value="MEMBRANE PROTEIN"/>
    <property type="match status" value="1"/>
</dbReference>
<evidence type="ECO:0000256" key="1">
    <source>
        <dbReference type="SAM" id="MobiDB-lite"/>
    </source>
</evidence>
<name>A0ABW2CQY8_9ACTN</name>
<evidence type="ECO:0000313" key="4">
    <source>
        <dbReference type="Proteomes" id="UP001596380"/>
    </source>
</evidence>
<reference evidence="4" key="1">
    <citation type="journal article" date="2019" name="Int. J. Syst. Evol. Microbiol.">
        <title>The Global Catalogue of Microorganisms (GCM) 10K type strain sequencing project: providing services to taxonomists for standard genome sequencing and annotation.</title>
        <authorList>
            <consortium name="The Broad Institute Genomics Platform"/>
            <consortium name="The Broad Institute Genome Sequencing Center for Infectious Disease"/>
            <person name="Wu L."/>
            <person name="Ma J."/>
        </authorList>
    </citation>
    <scope>NUCLEOTIDE SEQUENCE [LARGE SCALE GENOMIC DNA]</scope>
    <source>
        <strain evidence="4">JCM 3369</strain>
    </source>
</reference>
<dbReference type="InterPro" id="IPR012551">
    <property type="entry name" value="DUF1707_SHOCT-like"/>
</dbReference>
<dbReference type="RefSeq" id="WP_160822469.1">
    <property type="nucleotide sequence ID" value="NZ_JBHSXE010000001.1"/>
</dbReference>
<dbReference type="Proteomes" id="UP001596380">
    <property type="component" value="Unassembled WGS sequence"/>
</dbReference>
<dbReference type="Pfam" id="PF08044">
    <property type="entry name" value="DUF1707"/>
    <property type="match status" value="1"/>
</dbReference>
<accession>A0ABW2CQY8</accession>
<comment type="caution">
    <text evidence="3">The sequence shown here is derived from an EMBL/GenBank/DDBJ whole genome shotgun (WGS) entry which is preliminary data.</text>
</comment>
<keyword evidence="4" id="KW-1185">Reference proteome</keyword>
<protein>
    <submittedName>
        <fullName evidence="3">DUF1707 domain-containing protein</fullName>
    </submittedName>
</protein>
<feature type="domain" description="DUF1707" evidence="2">
    <location>
        <begin position="12"/>
        <end position="64"/>
    </location>
</feature>